<accession>A0A3M7SU32</accession>
<protein>
    <recommendedName>
        <fullName evidence="7">Beta-hexosaminidase</fullName>
        <ecNumber evidence="7">3.2.1.52</ecNumber>
    </recommendedName>
</protein>
<dbReference type="Pfam" id="PF14845">
    <property type="entry name" value="Glycohydro_20b2"/>
    <property type="match status" value="1"/>
</dbReference>
<name>A0A3M7SU32_BRAPC</name>
<dbReference type="PIRSF" id="PIRSF001093">
    <property type="entry name" value="B-hxosamndse_ab_euk"/>
    <property type="match status" value="1"/>
</dbReference>
<dbReference type="SUPFAM" id="SSF55545">
    <property type="entry name" value="beta-N-acetylhexosaminidase-like domain"/>
    <property type="match status" value="1"/>
</dbReference>
<dbReference type="Gene3D" id="3.30.379.10">
    <property type="entry name" value="Chitobiase/beta-hexosaminidase domain 2-like"/>
    <property type="match status" value="1"/>
</dbReference>
<evidence type="ECO:0000256" key="5">
    <source>
        <dbReference type="ARBA" id="ARBA00023180"/>
    </source>
</evidence>
<dbReference type="EMBL" id="REGN01000774">
    <property type="protein sequence ID" value="RNA39192.1"/>
    <property type="molecule type" value="Genomic_DNA"/>
</dbReference>
<dbReference type="Proteomes" id="UP000276133">
    <property type="component" value="Unassembled WGS sequence"/>
</dbReference>
<evidence type="ECO:0000256" key="1">
    <source>
        <dbReference type="ARBA" id="ARBA00001231"/>
    </source>
</evidence>
<dbReference type="GO" id="GO:0016020">
    <property type="term" value="C:membrane"/>
    <property type="evidence" value="ECO:0007669"/>
    <property type="project" value="TreeGrafter"/>
</dbReference>
<keyword evidence="5" id="KW-0325">Glycoprotein</keyword>
<dbReference type="GO" id="GO:0006689">
    <property type="term" value="P:ganglioside catabolic process"/>
    <property type="evidence" value="ECO:0007669"/>
    <property type="project" value="TreeGrafter"/>
</dbReference>
<dbReference type="Pfam" id="PF00728">
    <property type="entry name" value="Glyco_hydro_20"/>
    <property type="match status" value="1"/>
</dbReference>
<dbReference type="Gene3D" id="3.20.20.80">
    <property type="entry name" value="Glycosidases"/>
    <property type="match status" value="1"/>
</dbReference>
<dbReference type="GO" id="GO:0030203">
    <property type="term" value="P:glycosaminoglycan metabolic process"/>
    <property type="evidence" value="ECO:0007669"/>
    <property type="project" value="TreeGrafter"/>
</dbReference>
<dbReference type="STRING" id="10195.A0A3M7SU32"/>
<dbReference type="CDD" id="cd06562">
    <property type="entry name" value="GH20_HexA_HexB-like"/>
    <property type="match status" value="1"/>
</dbReference>
<evidence type="ECO:0000259" key="10">
    <source>
        <dbReference type="Pfam" id="PF00728"/>
    </source>
</evidence>
<organism evidence="12 13">
    <name type="scientific">Brachionus plicatilis</name>
    <name type="common">Marine rotifer</name>
    <name type="synonym">Brachionus muelleri</name>
    <dbReference type="NCBI Taxonomy" id="10195"/>
    <lineage>
        <taxon>Eukaryota</taxon>
        <taxon>Metazoa</taxon>
        <taxon>Spiralia</taxon>
        <taxon>Gnathifera</taxon>
        <taxon>Rotifera</taxon>
        <taxon>Eurotatoria</taxon>
        <taxon>Monogononta</taxon>
        <taxon>Pseudotrocha</taxon>
        <taxon>Ploima</taxon>
        <taxon>Brachionidae</taxon>
        <taxon>Brachionus</taxon>
    </lineage>
</organism>
<dbReference type="SUPFAM" id="SSF51445">
    <property type="entry name" value="(Trans)glycosidases"/>
    <property type="match status" value="1"/>
</dbReference>
<feature type="active site" description="Proton donor" evidence="8">
    <location>
        <position position="348"/>
    </location>
</feature>
<evidence type="ECO:0000256" key="8">
    <source>
        <dbReference type="PIRSR" id="PIRSR001093-1"/>
    </source>
</evidence>
<evidence type="ECO:0000259" key="11">
    <source>
        <dbReference type="Pfam" id="PF14845"/>
    </source>
</evidence>
<keyword evidence="3" id="KW-0732">Signal</keyword>
<keyword evidence="13" id="KW-1185">Reference proteome</keyword>
<dbReference type="InterPro" id="IPR025705">
    <property type="entry name" value="Beta_hexosaminidase_sua/sub"/>
</dbReference>
<evidence type="ECO:0000256" key="9">
    <source>
        <dbReference type="PIRSR" id="PIRSR001093-2"/>
    </source>
</evidence>
<dbReference type="PANTHER" id="PTHR22600:SF21">
    <property type="entry name" value="BETA-HEXOSAMINIDASE A"/>
    <property type="match status" value="1"/>
</dbReference>
<dbReference type="InterPro" id="IPR029018">
    <property type="entry name" value="Hex-like_dom2"/>
</dbReference>
<evidence type="ECO:0000256" key="3">
    <source>
        <dbReference type="ARBA" id="ARBA00022729"/>
    </source>
</evidence>
<feature type="disulfide bond" evidence="9">
    <location>
        <begin position="295"/>
        <end position="353"/>
    </location>
</feature>
<dbReference type="InterPro" id="IPR015883">
    <property type="entry name" value="Glyco_hydro_20_cat"/>
</dbReference>
<dbReference type="InterPro" id="IPR017853">
    <property type="entry name" value="GH"/>
</dbReference>
<dbReference type="GO" id="GO:0004563">
    <property type="term" value="F:beta-N-acetylhexosaminidase activity"/>
    <property type="evidence" value="ECO:0007669"/>
    <property type="project" value="UniProtKB-EC"/>
</dbReference>
<dbReference type="OrthoDB" id="428480at2759"/>
<evidence type="ECO:0000313" key="12">
    <source>
        <dbReference type="EMBL" id="RNA39192.1"/>
    </source>
</evidence>
<evidence type="ECO:0000256" key="4">
    <source>
        <dbReference type="ARBA" id="ARBA00022801"/>
    </source>
</evidence>
<comment type="caution">
    <text evidence="12">The sequence shown here is derived from an EMBL/GenBank/DDBJ whole genome shotgun (WGS) entry which is preliminary data.</text>
</comment>
<dbReference type="FunFam" id="3.20.20.80:FF:000063">
    <property type="entry name" value="Beta-hexosaminidase"/>
    <property type="match status" value="1"/>
</dbReference>
<dbReference type="PRINTS" id="PR00738">
    <property type="entry name" value="GLHYDRLASE20"/>
</dbReference>
<dbReference type="AlphaFoldDB" id="A0A3M7SU32"/>
<dbReference type="GO" id="GO:0005764">
    <property type="term" value="C:lysosome"/>
    <property type="evidence" value="ECO:0007669"/>
    <property type="project" value="TreeGrafter"/>
</dbReference>
<reference evidence="12 13" key="1">
    <citation type="journal article" date="2018" name="Sci. Rep.">
        <title>Genomic signatures of local adaptation to the degree of environmental predictability in rotifers.</title>
        <authorList>
            <person name="Franch-Gras L."/>
            <person name="Hahn C."/>
            <person name="Garcia-Roger E.M."/>
            <person name="Carmona M.J."/>
            <person name="Serra M."/>
            <person name="Gomez A."/>
        </authorList>
    </citation>
    <scope>NUCLEOTIDE SEQUENCE [LARGE SCALE GENOMIC DNA]</scope>
    <source>
        <strain evidence="12">HYR1</strain>
    </source>
</reference>
<comment type="similarity">
    <text evidence="2 7">Belongs to the glycosyl hydrolase 20 family.</text>
</comment>
<gene>
    <name evidence="12" type="ORF">BpHYR1_009509</name>
</gene>
<dbReference type="EC" id="3.2.1.52" evidence="7"/>
<dbReference type="GO" id="GO:0005975">
    <property type="term" value="P:carbohydrate metabolic process"/>
    <property type="evidence" value="ECO:0007669"/>
    <property type="project" value="InterPro"/>
</dbReference>
<evidence type="ECO:0000256" key="6">
    <source>
        <dbReference type="ARBA" id="ARBA00023295"/>
    </source>
</evidence>
<proteinExistence type="inferred from homology"/>
<feature type="domain" description="Glycoside hydrolase family 20 catalytic" evidence="10">
    <location>
        <begin position="186"/>
        <end position="515"/>
    </location>
</feature>
<feature type="disulfide bond" evidence="9">
    <location>
        <begin position="78"/>
        <end position="122"/>
    </location>
</feature>
<keyword evidence="6 7" id="KW-0326">Glycosidase</keyword>
<sequence length="603" mass="69934">MNKNLSGLILILFYLGVIKSKLFYIEVKYPLLNASSNQTKVIELPLWPAPKFIKDTSKGLLVLSQNSFKMTTNLPQSCDIMEENIKLYTNIFFLPKFELNPIISDTDVALNELSFEISDQFCPGYPNTSIDETYELSVKPGVSIIKANSVWGALRGLETFSQLTFINEDNKLSIKDSIEIKDSPRFSYRGILLDTARHYIPVPIIKKQLDAMSYNKFNVFHWHIVDDQSFAFESFKYPNLTQKGKYGDAHVYTQKDVKEIIDHARLRGIRVIPEFDSPGHVESFGRTFPQFITVCWVGGKPYQAIYSVHGKAEILNPTLEGIYPVLKEVLSEYKEVFQDEYIHLGMDEVYYDCWKSNPNISEWMAERNMTDYHQLEAYYSSKILQIAKDLNKKVTVWQDVYDNGVRPEKTTQIQIWKDEAIGFSKWSDYLNDITSNGYPVILSSPWYINFVSYGFQEWYKHYLVEPMANFTGDAEQAKLLRGGEACLWSEYVDGANIEARLWPRACPIAERLWSPSDINDPEEAKFRLDEQRCRLLRRGIPASPILNGYCGDYEYGMKKSVVFEPEFNYDWLKSENKVPNTNESLKLKLNRSLFLILIFIYHF</sequence>
<comment type="catalytic activity">
    <reaction evidence="1 7">
        <text>Hydrolysis of terminal non-reducing N-acetyl-D-hexosamine residues in N-acetyl-beta-D-hexosaminides.</text>
        <dbReference type="EC" id="3.2.1.52"/>
    </reaction>
</comment>
<feature type="domain" description="Beta-hexosaminidase eukaryotic type N-terminal" evidence="11">
    <location>
        <begin position="46"/>
        <end position="163"/>
    </location>
</feature>
<dbReference type="InterPro" id="IPR029019">
    <property type="entry name" value="HEX_eukaryotic_N"/>
</dbReference>
<keyword evidence="9" id="KW-1015">Disulfide bond</keyword>
<dbReference type="PANTHER" id="PTHR22600">
    <property type="entry name" value="BETA-HEXOSAMINIDASE"/>
    <property type="match status" value="1"/>
</dbReference>
<feature type="disulfide bond" evidence="9">
    <location>
        <begin position="533"/>
        <end position="550"/>
    </location>
</feature>
<evidence type="ECO:0000313" key="13">
    <source>
        <dbReference type="Proteomes" id="UP000276133"/>
    </source>
</evidence>
<evidence type="ECO:0000256" key="2">
    <source>
        <dbReference type="ARBA" id="ARBA00006285"/>
    </source>
</evidence>
<keyword evidence="4 7" id="KW-0378">Hydrolase</keyword>
<evidence type="ECO:0000256" key="7">
    <source>
        <dbReference type="PIRNR" id="PIRNR001093"/>
    </source>
</evidence>